<gene>
    <name evidence="1" type="ORF">DILT_LOCUS18806</name>
</gene>
<reference evidence="1 2" key="1">
    <citation type="submission" date="2018-11" db="EMBL/GenBank/DDBJ databases">
        <authorList>
            <consortium name="Pathogen Informatics"/>
        </authorList>
    </citation>
    <scope>NUCLEOTIDE SEQUENCE [LARGE SCALE GENOMIC DNA]</scope>
</reference>
<organism evidence="1 2">
    <name type="scientific">Dibothriocephalus latus</name>
    <name type="common">Fish tapeworm</name>
    <name type="synonym">Diphyllobothrium latum</name>
    <dbReference type="NCBI Taxonomy" id="60516"/>
    <lineage>
        <taxon>Eukaryota</taxon>
        <taxon>Metazoa</taxon>
        <taxon>Spiralia</taxon>
        <taxon>Lophotrochozoa</taxon>
        <taxon>Platyhelminthes</taxon>
        <taxon>Cestoda</taxon>
        <taxon>Eucestoda</taxon>
        <taxon>Diphyllobothriidea</taxon>
        <taxon>Diphyllobothriidae</taxon>
        <taxon>Dibothriocephalus</taxon>
    </lineage>
</organism>
<name>A0A3P7RFV0_DIBLA</name>
<protein>
    <submittedName>
        <fullName evidence="1">Uncharacterized protein</fullName>
    </submittedName>
</protein>
<proteinExistence type="predicted"/>
<dbReference type="PANTHER" id="PTHR14919:SF0">
    <property type="entry name" value="SPERM FLAGELLAR PROTEIN 2"/>
    <property type="match status" value="1"/>
</dbReference>
<dbReference type="PANTHER" id="PTHR14919">
    <property type="entry name" value="KPL2-RELATED"/>
    <property type="match status" value="1"/>
</dbReference>
<keyword evidence="2" id="KW-1185">Reference proteome</keyword>
<dbReference type="Proteomes" id="UP000281553">
    <property type="component" value="Unassembled WGS sequence"/>
</dbReference>
<dbReference type="EMBL" id="UYRU01104421">
    <property type="protein sequence ID" value="VDN42362.1"/>
    <property type="molecule type" value="Genomic_DNA"/>
</dbReference>
<dbReference type="InterPro" id="IPR052634">
    <property type="entry name" value="Sperm_flagellar-bone_growth"/>
</dbReference>
<evidence type="ECO:0000313" key="2">
    <source>
        <dbReference type="Proteomes" id="UP000281553"/>
    </source>
</evidence>
<evidence type="ECO:0000313" key="1">
    <source>
        <dbReference type="EMBL" id="VDN42362.1"/>
    </source>
</evidence>
<dbReference type="OrthoDB" id="6259955at2759"/>
<sequence>MAELHCRLDDLRDHLYDLVDSVKAESEAKLRKRLGLDKWMPEKMTLISNLYTMMLQTELDRFQDRLRLIMDFYA</sequence>
<dbReference type="AlphaFoldDB" id="A0A3P7RFV0"/>
<accession>A0A3P7RFV0</accession>